<gene>
    <name evidence="2" type="ORF">SAMN02982931_01514</name>
</gene>
<organism evidence="2 3">
    <name type="scientific">Bauldia litoralis</name>
    <dbReference type="NCBI Taxonomy" id="665467"/>
    <lineage>
        <taxon>Bacteria</taxon>
        <taxon>Pseudomonadati</taxon>
        <taxon>Pseudomonadota</taxon>
        <taxon>Alphaproteobacteria</taxon>
        <taxon>Hyphomicrobiales</taxon>
        <taxon>Kaistiaceae</taxon>
        <taxon>Bauldia</taxon>
    </lineage>
</organism>
<dbReference type="STRING" id="665467.SAMN02982931_01514"/>
<name>A0A1G6BJ66_9HYPH</name>
<dbReference type="Proteomes" id="UP000199071">
    <property type="component" value="Unassembled WGS sequence"/>
</dbReference>
<dbReference type="EMBL" id="FMXQ01000003">
    <property type="protein sequence ID" value="SDB20614.1"/>
    <property type="molecule type" value="Genomic_DNA"/>
</dbReference>
<dbReference type="PROSITE" id="PS51257">
    <property type="entry name" value="PROKAR_LIPOPROTEIN"/>
    <property type="match status" value="1"/>
</dbReference>
<accession>A0A1G6BJ66</accession>
<evidence type="ECO:0000313" key="3">
    <source>
        <dbReference type="Proteomes" id="UP000199071"/>
    </source>
</evidence>
<feature type="region of interest" description="Disordered" evidence="1">
    <location>
        <begin position="18"/>
        <end position="44"/>
    </location>
</feature>
<dbReference type="AlphaFoldDB" id="A0A1G6BJ66"/>
<sequence>MKTLLIVAMTGIIAGCASTGGGGAPTGPERGIWLRTDGQSGRDNPVLAQQFETDKASCTDRGQVNQLCMTHRGYILVPQSQVEAKAAELRAAAAARAGGA</sequence>
<evidence type="ECO:0000256" key="1">
    <source>
        <dbReference type="SAM" id="MobiDB-lite"/>
    </source>
</evidence>
<protein>
    <recommendedName>
        <fullName evidence="4">Lipoprotein</fullName>
    </recommendedName>
</protein>
<proteinExistence type="predicted"/>
<reference evidence="2 3" key="1">
    <citation type="submission" date="2016-10" db="EMBL/GenBank/DDBJ databases">
        <authorList>
            <person name="de Groot N.N."/>
        </authorList>
    </citation>
    <scope>NUCLEOTIDE SEQUENCE [LARGE SCALE GENOMIC DNA]</scope>
    <source>
        <strain evidence="2 3">ATCC 35022</strain>
    </source>
</reference>
<evidence type="ECO:0000313" key="2">
    <source>
        <dbReference type="EMBL" id="SDB20614.1"/>
    </source>
</evidence>
<evidence type="ECO:0008006" key="4">
    <source>
        <dbReference type="Google" id="ProtNLM"/>
    </source>
</evidence>
<keyword evidence="3" id="KW-1185">Reference proteome</keyword>